<evidence type="ECO:0000313" key="2">
    <source>
        <dbReference type="EMBL" id="KJV36530.1"/>
    </source>
</evidence>
<dbReference type="EMBL" id="JZRB01000007">
    <property type="protein sequence ID" value="KJV36530.1"/>
    <property type="molecule type" value="Genomic_DNA"/>
</dbReference>
<evidence type="ECO:0000313" key="3">
    <source>
        <dbReference type="Proteomes" id="UP000033651"/>
    </source>
</evidence>
<proteinExistence type="predicted"/>
<reference evidence="2 3" key="1">
    <citation type="submission" date="2015-03" db="EMBL/GenBank/DDBJ databases">
        <title>Draft genome sequence of Luteibacter yeojuensis strain SU11.</title>
        <authorList>
            <person name="Sulaiman J."/>
            <person name="Priya K."/>
            <person name="Chan K.-G."/>
        </authorList>
    </citation>
    <scope>NUCLEOTIDE SEQUENCE [LARGE SCALE GENOMIC DNA]</scope>
    <source>
        <strain evidence="2 3">SU11</strain>
    </source>
</reference>
<gene>
    <name evidence="2" type="ORF">VI08_04065</name>
</gene>
<evidence type="ECO:0000256" key="1">
    <source>
        <dbReference type="SAM" id="SignalP"/>
    </source>
</evidence>
<evidence type="ECO:0008006" key="4">
    <source>
        <dbReference type="Google" id="ProtNLM"/>
    </source>
</evidence>
<comment type="caution">
    <text evidence="2">The sequence shown here is derived from an EMBL/GenBank/DDBJ whole genome shotgun (WGS) entry which is preliminary data.</text>
</comment>
<dbReference type="PATRIC" id="fig|345309.4.peg.3816"/>
<dbReference type="PROSITE" id="PS51257">
    <property type="entry name" value="PROKAR_LIPOPROTEIN"/>
    <property type="match status" value="1"/>
</dbReference>
<organism evidence="2 3">
    <name type="scientific">Luteibacter yeojuensis</name>
    <dbReference type="NCBI Taxonomy" id="345309"/>
    <lineage>
        <taxon>Bacteria</taxon>
        <taxon>Pseudomonadati</taxon>
        <taxon>Pseudomonadota</taxon>
        <taxon>Gammaproteobacteria</taxon>
        <taxon>Lysobacterales</taxon>
        <taxon>Rhodanobacteraceae</taxon>
        <taxon>Luteibacter</taxon>
    </lineage>
</organism>
<dbReference type="OrthoDB" id="5959738at2"/>
<keyword evidence="3" id="KW-1185">Reference proteome</keyword>
<name>A0A0F3KZ20_9GAMM</name>
<dbReference type="RefSeq" id="WP_045828272.1">
    <property type="nucleotide sequence ID" value="NZ_JZRB01000007.1"/>
</dbReference>
<feature type="chain" id="PRO_5002463396" description="Lipoprotein" evidence="1">
    <location>
        <begin position="22"/>
        <end position="102"/>
    </location>
</feature>
<keyword evidence="1" id="KW-0732">Signal</keyword>
<accession>A0A0F3KZ20</accession>
<protein>
    <recommendedName>
        <fullName evidence="4">Lipoprotein</fullName>
    </recommendedName>
</protein>
<sequence length="102" mass="10222">MRSPLRVLCPALLLASLAGCAAAPPEPVAAMPAAGAIAVACTESAISDSPCLAAARHDCPTAAVDTIPLLLAKQEGDKASYQYRATYVCPTKGSGTLVAAPQ</sequence>
<dbReference type="Proteomes" id="UP000033651">
    <property type="component" value="Unassembled WGS sequence"/>
</dbReference>
<dbReference type="AlphaFoldDB" id="A0A0F3KZ20"/>
<feature type="signal peptide" evidence="1">
    <location>
        <begin position="1"/>
        <end position="21"/>
    </location>
</feature>